<protein>
    <submittedName>
        <fullName evidence="2">Uncharacterized protein</fullName>
    </submittedName>
</protein>
<dbReference type="EMBL" id="BGPR01002794">
    <property type="protein sequence ID" value="GBM79008.1"/>
    <property type="molecule type" value="Genomic_DNA"/>
</dbReference>
<reference evidence="2 3" key="1">
    <citation type="journal article" date="2019" name="Sci. Rep.">
        <title>Orb-weaving spider Araneus ventricosus genome elucidates the spidroin gene catalogue.</title>
        <authorList>
            <person name="Kono N."/>
            <person name="Nakamura H."/>
            <person name="Ohtoshi R."/>
            <person name="Moran D.A.P."/>
            <person name="Shinohara A."/>
            <person name="Yoshida Y."/>
            <person name="Fujiwara M."/>
            <person name="Mori M."/>
            <person name="Tomita M."/>
            <person name="Arakawa K."/>
        </authorList>
    </citation>
    <scope>NUCLEOTIDE SEQUENCE [LARGE SCALE GENOMIC DNA]</scope>
</reference>
<proteinExistence type="predicted"/>
<sequence>MKRMKILNKGQMKRMTSEPVFPSPNFGTTRAGRLSNLQIRPRLRGRRVPGSKPDSPEDPSRMGPIARQIICSGQTSSCWCGTEVWREGESGVVLVI</sequence>
<feature type="region of interest" description="Disordered" evidence="1">
    <location>
        <begin position="1"/>
        <end position="63"/>
    </location>
</feature>
<accession>A0A4Y2IMI3</accession>
<organism evidence="2 3">
    <name type="scientific">Araneus ventricosus</name>
    <name type="common">Orbweaver spider</name>
    <name type="synonym">Epeira ventricosa</name>
    <dbReference type="NCBI Taxonomy" id="182803"/>
    <lineage>
        <taxon>Eukaryota</taxon>
        <taxon>Metazoa</taxon>
        <taxon>Ecdysozoa</taxon>
        <taxon>Arthropoda</taxon>
        <taxon>Chelicerata</taxon>
        <taxon>Arachnida</taxon>
        <taxon>Araneae</taxon>
        <taxon>Araneomorphae</taxon>
        <taxon>Entelegynae</taxon>
        <taxon>Araneoidea</taxon>
        <taxon>Araneidae</taxon>
        <taxon>Araneus</taxon>
    </lineage>
</organism>
<keyword evidence="3" id="KW-1185">Reference proteome</keyword>
<evidence type="ECO:0000313" key="3">
    <source>
        <dbReference type="Proteomes" id="UP000499080"/>
    </source>
</evidence>
<evidence type="ECO:0000256" key="1">
    <source>
        <dbReference type="SAM" id="MobiDB-lite"/>
    </source>
</evidence>
<evidence type="ECO:0000313" key="2">
    <source>
        <dbReference type="EMBL" id="GBM79008.1"/>
    </source>
</evidence>
<comment type="caution">
    <text evidence="2">The sequence shown here is derived from an EMBL/GenBank/DDBJ whole genome shotgun (WGS) entry which is preliminary data.</text>
</comment>
<dbReference type="Proteomes" id="UP000499080">
    <property type="component" value="Unassembled WGS sequence"/>
</dbReference>
<gene>
    <name evidence="2" type="ORF">AVEN_227236_1</name>
</gene>
<dbReference type="AlphaFoldDB" id="A0A4Y2IMI3"/>
<name>A0A4Y2IMI3_ARAVE</name>